<comment type="caution">
    <text evidence="2">The sequence shown here is derived from an EMBL/GenBank/DDBJ whole genome shotgun (WGS) entry which is preliminary data.</text>
</comment>
<organism evidence="2 3">
    <name type="scientific">Alloprevotella tannerae ATCC 51259</name>
    <dbReference type="NCBI Taxonomy" id="626522"/>
    <lineage>
        <taxon>Bacteria</taxon>
        <taxon>Pseudomonadati</taxon>
        <taxon>Bacteroidota</taxon>
        <taxon>Bacteroidia</taxon>
        <taxon>Bacteroidales</taxon>
        <taxon>Prevotellaceae</taxon>
        <taxon>Alloprevotella</taxon>
    </lineage>
</organism>
<dbReference type="EMBL" id="ACIJ02000013">
    <property type="protein sequence ID" value="EEX72570.1"/>
    <property type="molecule type" value="Genomic_DNA"/>
</dbReference>
<sequence length="56" mass="6168">MVGPYHRLLPPNDKLPKFVSEKGGHVNAKTEPIKAETEGAQKICLLAGKKTDSYNF</sequence>
<keyword evidence="3" id="KW-1185">Reference proteome</keyword>
<feature type="compositionally biased region" description="Basic and acidic residues" evidence="1">
    <location>
        <begin position="14"/>
        <end position="24"/>
    </location>
</feature>
<dbReference type="Proteomes" id="UP000003460">
    <property type="component" value="Unassembled WGS sequence"/>
</dbReference>
<dbReference type="STRING" id="626522.GCWU000325_00512"/>
<name>C9LE88_9BACT</name>
<evidence type="ECO:0000313" key="3">
    <source>
        <dbReference type="Proteomes" id="UP000003460"/>
    </source>
</evidence>
<proteinExistence type="predicted"/>
<accession>C9LE88</accession>
<evidence type="ECO:0000313" key="2">
    <source>
        <dbReference type="EMBL" id="EEX72570.1"/>
    </source>
</evidence>
<dbReference type="HOGENOM" id="CLU_3010569_0_0_10"/>
<protein>
    <submittedName>
        <fullName evidence="2">Uncharacterized protein</fullName>
    </submittedName>
</protein>
<reference evidence="2" key="1">
    <citation type="submission" date="2009-09" db="EMBL/GenBank/DDBJ databases">
        <authorList>
            <person name="Weinstock G."/>
            <person name="Sodergren E."/>
            <person name="Clifton S."/>
            <person name="Fulton L."/>
            <person name="Fulton B."/>
            <person name="Courtney L."/>
            <person name="Fronick C."/>
            <person name="Harrison M."/>
            <person name="Strong C."/>
            <person name="Farmer C."/>
            <person name="Delahaunty K."/>
            <person name="Markovic C."/>
            <person name="Hall O."/>
            <person name="Minx P."/>
            <person name="Tomlinson C."/>
            <person name="Mitreva M."/>
            <person name="Nelson J."/>
            <person name="Hou S."/>
            <person name="Wollam A."/>
            <person name="Pepin K.H."/>
            <person name="Johnson M."/>
            <person name="Bhonagiri V."/>
            <person name="Nash W.E."/>
            <person name="Warren W."/>
            <person name="Chinwalla A."/>
            <person name="Mardis E.R."/>
            <person name="Wilson R.K."/>
        </authorList>
    </citation>
    <scope>NUCLEOTIDE SEQUENCE [LARGE SCALE GENOMIC DNA]</scope>
    <source>
        <strain evidence="2">ATCC 51259</strain>
    </source>
</reference>
<evidence type="ECO:0000256" key="1">
    <source>
        <dbReference type="SAM" id="MobiDB-lite"/>
    </source>
</evidence>
<dbReference type="AlphaFoldDB" id="C9LE88"/>
<feature type="region of interest" description="Disordered" evidence="1">
    <location>
        <begin position="1"/>
        <end position="30"/>
    </location>
</feature>
<gene>
    <name evidence="2" type="ORF">GCWU000325_00512</name>
</gene>